<accession>A0AA37TH53</accession>
<dbReference type="AlphaFoldDB" id="A0AA37TH53"/>
<sequence length="101" mass="10547">MGSLARGGVQRITAIVQEEAGLTPCSDPALFGVAGDNGYGLKVFACLKSAGLPFSHTHISDASSAPRAQRPYLIEGDDAVGNRGRIISYLTHRYGLTLDAG</sequence>
<organism evidence="1 2">
    <name type="scientific">Methylobacterium tardum</name>
    <dbReference type="NCBI Taxonomy" id="374432"/>
    <lineage>
        <taxon>Bacteria</taxon>
        <taxon>Pseudomonadati</taxon>
        <taxon>Pseudomonadota</taxon>
        <taxon>Alphaproteobacteria</taxon>
        <taxon>Hyphomicrobiales</taxon>
        <taxon>Methylobacteriaceae</taxon>
        <taxon>Methylobacterium</taxon>
    </lineage>
</organism>
<keyword evidence="2" id="KW-1185">Reference proteome</keyword>
<gene>
    <name evidence="1" type="ORF">GCM10007890_20650</name>
</gene>
<name>A0AA37TH53_9HYPH</name>
<proteinExistence type="predicted"/>
<protein>
    <submittedName>
        <fullName evidence="1">Uncharacterized protein</fullName>
    </submittedName>
</protein>
<evidence type="ECO:0000313" key="1">
    <source>
        <dbReference type="EMBL" id="GLS70052.1"/>
    </source>
</evidence>
<reference evidence="2" key="1">
    <citation type="journal article" date="2019" name="Int. J. Syst. Evol. Microbiol.">
        <title>The Global Catalogue of Microorganisms (GCM) 10K type strain sequencing project: providing services to taxonomists for standard genome sequencing and annotation.</title>
        <authorList>
            <consortium name="The Broad Institute Genomics Platform"/>
            <consortium name="The Broad Institute Genome Sequencing Center for Infectious Disease"/>
            <person name="Wu L."/>
            <person name="Ma J."/>
        </authorList>
    </citation>
    <scope>NUCLEOTIDE SEQUENCE [LARGE SCALE GENOMIC DNA]</scope>
    <source>
        <strain evidence="2">NBRC 103632</strain>
    </source>
</reference>
<evidence type="ECO:0000313" key="2">
    <source>
        <dbReference type="Proteomes" id="UP001157440"/>
    </source>
</evidence>
<dbReference type="EMBL" id="BSPL01000013">
    <property type="protein sequence ID" value="GLS70052.1"/>
    <property type="molecule type" value="Genomic_DNA"/>
</dbReference>
<comment type="caution">
    <text evidence="1">The sequence shown here is derived from an EMBL/GenBank/DDBJ whole genome shotgun (WGS) entry which is preliminary data.</text>
</comment>
<dbReference type="Proteomes" id="UP001157440">
    <property type="component" value="Unassembled WGS sequence"/>
</dbReference>